<dbReference type="GO" id="GO:0005640">
    <property type="term" value="C:nuclear outer membrane"/>
    <property type="evidence" value="ECO:0007669"/>
    <property type="project" value="TreeGrafter"/>
</dbReference>
<dbReference type="HOGENOM" id="CLU_224659_0_0_1"/>
<evidence type="ECO:0000256" key="13">
    <source>
        <dbReference type="ARBA" id="ARBA00023242"/>
    </source>
</evidence>
<evidence type="ECO:0000256" key="14">
    <source>
        <dbReference type="SAM" id="Coils"/>
    </source>
</evidence>
<keyword evidence="9 14" id="KW-0175">Coiled coil</keyword>
<feature type="non-terminal residue" evidence="17">
    <location>
        <position position="1"/>
    </location>
</feature>
<name>R7T5N2_CAPTE</name>
<accession>R7T5N2</accession>
<dbReference type="GO" id="GO:0007097">
    <property type="term" value="P:nuclear migration"/>
    <property type="evidence" value="ECO:0007669"/>
    <property type="project" value="TreeGrafter"/>
</dbReference>
<protein>
    <recommendedName>
        <fullName evidence="16">Calponin-homology (CH) domain-containing protein</fullName>
    </recommendedName>
</protein>
<evidence type="ECO:0000256" key="5">
    <source>
        <dbReference type="ARBA" id="ARBA00022490"/>
    </source>
</evidence>
<dbReference type="InterPro" id="IPR001589">
    <property type="entry name" value="Actinin_actin-bd_CS"/>
</dbReference>
<reference evidence="17 19" key="2">
    <citation type="journal article" date="2013" name="Nature">
        <title>Insights into bilaterian evolution from three spiralian genomes.</title>
        <authorList>
            <person name="Simakov O."/>
            <person name="Marletaz F."/>
            <person name="Cho S.J."/>
            <person name="Edsinger-Gonzales E."/>
            <person name="Havlak P."/>
            <person name="Hellsten U."/>
            <person name="Kuo D.H."/>
            <person name="Larsson T."/>
            <person name="Lv J."/>
            <person name="Arendt D."/>
            <person name="Savage R."/>
            <person name="Osoegawa K."/>
            <person name="de Jong P."/>
            <person name="Grimwood J."/>
            <person name="Chapman J.A."/>
            <person name="Shapiro H."/>
            <person name="Aerts A."/>
            <person name="Otillar R.P."/>
            <person name="Terry A.Y."/>
            <person name="Boore J.L."/>
            <person name="Grigoriev I.V."/>
            <person name="Lindberg D.R."/>
            <person name="Seaver E.C."/>
            <person name="Weisblat D.A."/>
            <person name="Putnam N.H."/>
            <person name="Rokhsar D.S."/>
        </authorList>
    </citation>
    <scope>NUCLEOTIDE SEQUENCE</scope>
    <source>
        <strain evidence="17 19">I ESC-2004</strain>
    </source>
</reference>
<keyword evidence="19" id="KW-1185">Reference proteome</keyword>
<dbReference type="InterPro" id="IPR052403">
    <property type="entry name" value="LINC-complex_assoc"/>
</dbReference>
<dbReference type="EnsemblMetazoa" id="CapteT118770">
    <property type="protein sequence ID" value="CapteP118770"/>
    <property type="gene ID" value="CapteG118770"/>
</dbReference>
<sequence length="3577" mass="413018">DEQERVQKKTFTNWINSYLLRRDPPCRIEELFEDIKDGTKLLMLLEVLSGEKLAMEKGPRLKRLHFISNISTALSFLESKRIKLVNINSTDVVDGKPAIVLGLVWTIILYFQIEEFTKSLAQQSQHTPMSSTSSLGSHDGATPAKKSRSALDKFKGGAKKMMLGWAQKAVTKRFGIEVKDFGRSWRSGLAFNAMVHNVRPDLIDMNSLAQNPNRVNLENAFDCAEKHLGIPRLLDSEDVDVDKPDEKSIMTYVAQFLEKYPDPDADVTDSGDSKQRHYNDLLEWLTQAEETLSIVDLPVNDRQQEYKQYMTFTEELKTKTKMYERLEKHGNDDSFLTLTQEKWTVVRQRWTSVTQQTRIWQWKLDSNLPGQLGYIGDWLYRAEEMVESEIQYVDKHEDTATNIKMKLDELKGFFQDLEQIKKEFHSIKGNSTYEGVVLPRSQISDMNLRFQTLTKKSDTMVRRLEYEEMQYRLLAFLVVAEAKLKAWTVKCGRQDEVEALCKDYMNFVHEQELFKEYDKTYQDCKRRADVHKRQDPQNTVEADRVNKSLDDITEKWRHLKVEISSVQTMLEEVVEYWKRYHACVDLFHVWLGDAEQMLKKPPEERADFFENLDKWEEKLQVLKEASNFLVEAVDEPIAQEVKEQVLFIDRRWHDVQGQVTVYLSKQTTEKSRQEYSVGLETMQNWLRNAEELLKKKPQSTHGEIRKHLTQLDSILAEEEQLEAQFKVVSRTAQSLVKDSDQATIREMLELLKACKQRLVSLQRDVPEKLKPLKSLMAQVESLENGISDLSQWLDSGERLLDSHRIDGNINVVEDRLVAHKDHFKETTYYKSMLESKNKVYQKVSKNGTKHLQISSLEEVMVEINKRFQSCVTSSKDWENRLEKGLRLWRNLQSKAQPLEEWVQEAEVVLAQGGDNINDLIASHRAFFDTVDSQMDSDFTRAGQELLAVLAEEDCEELETSMGVLHDKQKEILEFAPIRLIKLQFQLPEEEFLQNIETAEKTLAQQKQALEQKGNIKEILRKHKVIFQESGLSRTCLQCLEEMATCVHDLQQRQPEHLGLQEAYEDHVRRWENLRLEIEALRVQLEEVPQRWQEYNTKRDAFISWMGTVEETIQRLEEQTLSTNEYKETLDKFQEVIRNIDQHRDDAKWLVHALDELRSTLSDQEAAVQQGQLDPILDRYKRLMPAIEITTTHSTIVVKCHDYKDGVEHHMQWLNEAEEKVREDMPFDDMESVRVMMEEQQTVLERLARERPRLEGELETGRRLLEDESTPEFVQQAVNVLEDTMRETETLANIKYQTLRVKASKFVSISLHFSHFQENLECWEEYEATKAHVNDALRKAEIMEELEPEVQRLKSLSLALSDMASEKRQANFADDMEVMEERVEKLNCKVNDRVAALSETDQRWTELYGGVDDFGDWLAEKEKQLHEVSQSNATPDEQYRQAKVLCSEIFDNQDKLLHYEEEAAGLSQGHRSRETAAVKSKIAGLKRTWEGLRKMAKQESDSLSGDVSHWNQYQSAKQQLLPWLDHAERYVEEDKGKSGNAREARQQLEQHQGFILERDNFQDVYDHLVSEASHLTEKPGVADEVMRLQHRWGTLISQSEDQDQHLHKANAAWQAFSDQCKAVREKTEQMEDQFIADKPNLHAVRVDDLQSPMSACKALQDEISAKSPDVQAIPKLARQLQPFLNPAGTSDVAEEQANTAAAWDELQAKVQDRHNQLQGVLEERQIFWDNWGSLESLLDRTHKQLDGTAVVYADEVQDVMLKVKALGTQVHNSRPDLEKVGQQVQEMMPYASKPEQEMLKQKYEELQREFDCIEDLSSCREELCQHWSEYKDTSKGALSKIKSLQQKLTAKDLHQDEIDGINEELREVHAHLQSWEDKKPDIDQLMEHSRTTIKNRASQKPLNFEDEVQTLQSSLLKASNLLDAKQDHLNELSSQWLDFESQREDLYKSMTDIREQLDRATISTSSLDGICGFAKNIKVLEAQLDEHCTEVENLRSMSRQLMASDPSNISKAQSVLSSVESGYESLRGSLAEKDSQTLGIVNQWQQLNDTKDSLNLVIAHAEDVLAEQRPKDSQSEIREALDKIKRQLDQMNNRAKQLAQDTKGLPGFDPMKLKTEVDKCNQRWLDSSQKLSKERGALEEQAILWEQISGSCDEVTSWLDVTVNKLEDDADKFADANSVQTTLQKYKEESPYFEEVFETMQRKMAALQDASDGRPLPVLREMQDALNAQFNRASDLSDSVDGKLGDFMSKQQGLQEAMEDEVKKVTAIRDRLSALDDINGDDDLLMARLNETKTLRAELKSHEQNIVALKEKVKEIDAEYKTPESAALQKELANLEKKLKTTVQKSEKLEDNLENIMEQQVEEMRVEQQRWLGTAREKVDWCTDVSGDKYSVEAKLATIDDILNSLPQSQEKAGIAAKKVDQLKSAVRETKREKFDEIKSTDETVWQTFVQDLQEAKSKLDVSIQQWQGYDNLYEDLSKWVKDTEVKVRSVSGLRADLPTKQQQLQTFQNMASDILAHQPGLEKLKEQAKEIEKTSNDSRVPGYVQQLSTRYESLRSNVDDLVEKQQQNVSEHEAYSAAHKQVSSWLLTATEKLASNSDPIGEKEDIENRLEIIQDLMTLKEDSTSSFNAAIEAGEKLYPNTSTNGREIVRQELRSLRDQWEEFSDGLSDANRRLSHAMTQWKSFEESLELLQQWMKESEIGLTSDLELKATLSEKRALLQQYRGLNQEVTAHQTLMDALMDKGQALQTNQATSKTTQLTNRYQNLVSTVKDHTGLCETYTRQHQQYTDELCSTQDWLLLLMDRLDVCAEPSSNKHAIQSKLDKVQELLPSIEEGNERIGRVRSLGEKSIPQTATSGQAQIRREIDALSHDWELYAARLTDTHSGLQATKTSWEEFDAMFDMLSKWVRDVETQLQDQELKSTLSDKRAQVDKFKALQQDIASRQSDFDAISIKTKHLEIQESKMASYSDELMNRYKNLRSKTKEAIAQWDGYVHSHEVYDSKYTKSMQWMNNLSRKLSQCGEVSGDRQVIEQAQAKLQDILAEKEQGAPEVHQTIESGEKLYPDTAVEGRELIRQQLRLLREKWEAFSEELSENQRQMEVSLVQLSTYEESVDQFHKWLSETQVKVKVHAEVKATLPEKKAQLHSHKAQHQDILSHLNVLDSLRDRAQSLHSARSSPRLSRRAGDVGHRYRQLCGASEELLTQLEEHTVEHQVYQDLQQECHEQLNALREKVNSCMDTNGDRFAIQNKAAVLQDVKSQLEECQGKLKQLSGLCDKTLVHTSLAGKEVLKREVSGLLEESRAIETDGEEADERLQAALQQWTEFEDSHTALQGWLQQMEQQMKESDLKSTLDEKQSQASKFRELNQHIREHQAEVDHFADDGQLLVQTTSEGRVSTYVQQMSTRYQTLLTSAKDLLRKCEQNATEHENFEDVYSEASKWVKNAQTKFAACTDLSSSRDDLQTKQNSVQELLQTKEAGFVKLSAAIESGEKLYPNTATEGREVLRQQLRRLKQDWDTLYDEVMANQRHLEVNLVQWTSFEESYEQVETWMVSLEGQLNTELPLHATLEEKKTQLQAYRVC</sequence>
<feature type="compositionally biased region" description="Polar residues" evidence="15">
    <location>
        <begin position="124"/>
        <end position="136"/>
    </location>
</feature>
<evidence type="ECO:0000256" key="10">
    <source>
        <dbReference type="ARBA" id="ARBA00023136"/>
    </source>
</evidence>
<dbReference type="InterPro" id="IPR047291">
    <property type="entry name" value="CH_SYNE1_rpt2"/>
</dbReference>
<dbReference type="GO" id="GO:0034993">
    <property type="term" value="C:meiotic nuclear membrane microtubule tethering complex"/>
    <property type="evidence" value="ECO:0007669"/>
    <property type="project" value="TreeGrafter"/>
</dbReference>
<proteinExistence type="inferred from homology"/>
<dbReference type="InterPro" id="IPR001715">
    <property type="entry name" value="CH_dom"/>
</dbReference>
<feature type="coiled-coil region" evidence="14">
    <location>
        <begin position="988"/>
        <end position="1015"/>
    </location>
</feature>
<feature type="region of interest" description="Disordered" evidence="15">
    <location>
        <begin position="124"/>
        <end position="149"/>
    </location>
</feature>
<dbReference type="STRING" id="283909.R7T5N2"/>
<evidence type="ECO:0000256" key="9">
    <source>
        <dbReference type="ARBA" id="ARBA00023054"/>
    </source>
</evidence>
<evidence type="ECO:0000256" key="8">
    <source>
        <dbReference type="ARBA" id="ARBA00022989"/>
    </source>
</evidence>
<keyword evidence="10" id="KW-0472">Membrane</keyword>
<dbReference type="SUPFAM" id="SSF47576">
    <property type="entry name" value="Calponin-homology domain, CH-domain"/>
    <property type="match status" value="1"/>
</dbReference>
<evidence type="ECO:0000259" key="16">
    <source>
        <dbReference type="PROSITE" id="PS50021"/>
    </source>
</evidence>
<dbReference type="Gene3D" id="1.20.58.60">
    <property type="match status" value="15"/>
</dbReference>
<dbReference type="FunFam" id="1.10.418.10:FF:000033">
    <property type="entry name" value="nesprin-1 isoform X1"/>
    <property type="match status" value="1"/>
</dbReference>
<dbReference type="CDD" id="cd21243">
    <property type="entry name" value="CH_SYNE1_rpt2"/>
    <property type="match status" value="1"/>
</dbReference>
<comment type="similarity">
    <text evidence="4">Belongs to the nesprin family.</text>
</comment>
<dbReference type="GO" id="GO:0005856">
    <property type="term" value="C:cytoskeleton"/>
    <property type="evidence" value="ECO:0007669"/>
    <property type="project" value="UniProtKB-SubCell"/>
</dbReference>
<dbReference type="PANTHER" id="PTHR47535:SF1">
    <property type="entry name" value="NESPRIN-1"/>
    <property type="match status" value="1"/>
</dbReference>
<evidence type="ECO:0000313" key="19">
    <source>
        <dbReference type="Proteomes" id="UP000014760"/>
    </source>
</evidence>
<reference evidence="18" key="3">
    <citation type="submission" date="2015-06" db="UniProtKB">
        <authorList>
            <consortium name="EnsemblMetazoa"/>
        </authorList>
    </citation>
    <scope>IDENTIFICATION</scope>
</reference>
<evidence type="ECO:0000256" key="6">
    <source>
        <dbReference type="ARBA" id="ARBA00022692"/>
    </source>
</evidence>
<dbReference type="PANTHER" id="PTHR47535">
    <property type="entry name" value="MUSCLE-SPECIFIC PROTEIN 300 KDA, ISOFORM G"/>
    <property type="match status" value="1"/>
</dbReference>
<dbReference type="CDD" id="cd00176">
    <property type="entry name" value="SPEC"/>
    <property type="match status" value="6"/>
</dbReference>
<dbReference type="OMA" id="KANIAQC"/>
<keyword evidence="7" id="KW-0677">Repeat</keyword>
<dbReference type="PROSITE" id="PS00020">
    <property type="entry name" value="ACTININ_2"/>
    <property type="match status" value="1"/>
</dbReference>
<dbReference type="FunFam" id="1.10.418.10:FF:000037">
    <property type="entry name" value="nesprin-1 isoform X1"/>
    <property type="match status" value="1"/>
</dbReference>
<dbReference type="Pfam" id="PF00435">
    <property type="entry name" value="Spectrin"/>
    <property type="match status" value="7"/>
</dbReference>
<feature type="coiled-coil region" evidence="14">
    <location>
        <begin position="605"/>
        <end position="632"/>
    </location>
</feature>
<keyword evidence="12" id="KW-0206">Cytoskeleton</keyword>
<dbReference type="SUPFAM" id="SSF46966">
    <property type="entry name" value="Spectrin repeat"/>
    <property type="match status" value="24"/>
</dbReference>
<dbReference type="InterPro" id="IPR002017">
    <property type="entry name" value="Spectrin_repeat"/>
</dbReference>
<dbReference type="PROSITE" id="PS00019">
    <property type="entry name" value="ACTININ_1"/>
    <property type="match status" value="1"/>
</dbReference>
<dbReference type="CDD" id="cd21241">
    <property type="entry name" value="CH_SYNE1_rpt1"/>
    <property type="match status" value="1"/>
</dbReference>
<evidence type="ECO:0000313" key="17">
    <source>
        <dbReference type="EMBL" id="ELT88684.1"/>
    </source>
</evidence>
<dbReference type="InterPro" id="IPR057057">
    <property type="entry name" value="Spectrin_SYNE1"/>
</dbReference>
<dbReference type="GO" id="GO:0051015">
    <property type="term" value="F:actin filament binding"/>
    <property type="evidence" value="ECO:0007669"/>
    <property type="project" value="TreeGrafter"/>
</dbReference>
<evidence type="ECO:0000256" key="3">
    <source>
        <dbReference type="ARBA" id="ARBA00004245"/>
    </source>
</evidence>
<dbReference type="SMART" id="SM00150">
    <property type="entry name" value="SPEC"/>
    <property type="match status" value="22"/>
</dbReference>
<evidence type="ECO:0000256" key="4">
    <source>
        <dbReference type="ARBA" id="ARBA00008619"/>
    </source>
</evidence>
<evidence type="ECO:0000256" key="11">
    <source>
        <dbReference type="ARBA" id="ARBA00023203"/>
    </source>
</evidence>
<feature type="coiled-coil region" evidence="14">
    <location>
        <begin position="704"/>
        <end position="764"/>
    </location>
</feature>
<keyword evidence="5" id="KW-0963">Cytoplasm</keyword>
<keyword evidence="8" id="KW-1133">Transmembrane helix</keyword>
<keyword evidence="13" id="KW-0539">Nucleus</keyword>
<dbReference type="Gene3D" id="1.10.418.10">
    <property type="entry name" value="Calponin-like domain"/>
    <property type="match status" value="2"/>
</dbReference>
<dbReference type="OrthoDB" id="18740at2759"/>
<dbReference type="InterPro" id="IPR036872">
    <property type="entry name" value="CH_dom_sf"/>
</dbReference>
<feature type="coiled-coil region" evidence="14">
    <location>
        <begin position="2291"/>
        <end position="2369"/>
    </location>
</feature>
<dbReference type="InterPro" id="IPR047290">
    <property type="entry name" value="CH_SYNE1_rpt1"/>
</dbReference>
<dbReference type="EMBL" id="AMQN01003396">
    <property type="status" value="NOT_ANNOTATED_CDS"/>
    <property type="molecule type" value="Genomic_DNA"/>
</dbReference>
<evidence type="ECO:0000256" key="2">
    <source>
        <dbReference type="ARBA" id="ARBA00004204"/>
    </source>
</evidence>
<dbReference type="Proteomes" id="UP000014760">
    <property type="component" value="Unassembled WGS sequence"/>
</dbReference>
<organism evidence="17">
    <name type="scientific">Capitella teleta</name>
    <name type="common">Polychaete worm</name>
    <dbReference type="NCBI Taxonomy" id="283909"/>
    <lineage>
        <taxon>Eukaryota</taxon>
        <taxon>Metazoa</taxon>
        <taxon>Spiralia</taxon>
        <taxon>Lophotrochozoa</taxon>
        <taxon>Annelida</taxon>
        <taxon>Polychaeta</taxon>
        <taxon>Sedentaria</taxon>
        <taxon>Scolecida</taxon>
        <taxon>Capitellidae</taxon>
        <taxon>Capitella</taxon>
    </lineage>
</organism>
<evidence type="ECO:0000313" key="18">
    <source>
        <dbReference type="EnsemblMetazoa" id="CapteP118770"/>
    </source>
</evidence>
<evidence type="ECO:0000256" key="1">
    <source>
        <dbReference type="ARBA" id="ARBA00004126"/>
    </source>
</evidence>
<dbReference type="PROSITE" id="PS50021">
    <property type="entry name" value="CH"/>
    <property type="match status" value="2"/>
</dbReference>
<evidence type="ECO:0000256" key="15">
    <source>
        <dbReference type="SAM" id="MobiDB-lite"/>
    </source>
</evidence>
<dbReference type="Pfam" id="PF25034">
    <property type="entry name" value="Spectrin_SYNE1"/>
    <property type="match status" value="1"/>
</dbReference>
<evidence type="ECO:0000256" key="12">
    <source>
        <dbReference type="ARBA" id="ARBA00023212"/>
    </source>
</evidence>
<feature type="coiled-coil region" evidence="14">
    <location>
        <begin position="2073"/>
        <end position="2100"/>
    </location>
</feature>
<dbReference type="EMBL" id="KB311733">
    <property type="protein sequence ID" value="ELT88684.1"/>
    <property type="molecule type" value="Genomic_DNA"/>
</dbReference>
<reference evidence="19" key="1">
    <citation type="submission" date="2012-12" db="EMBL/GenBank/DDBJ databases">
        <authorList>
            <person name="Hellsten U."/>
            <person name="Grimwood J."/>
            <person name="Chapman J.A."/>
            <person name="Shapiro H."/>
            <person name="Aerts A."/>
            <person name="Otillar R.P."/>
            <person name="Terry A.Y."/>
            <person name="Boore J.L."/>
            <person name="Simakov O."/>
            <person name="Marletaz F."/>
            <person name="Cho S.-J."/>
            <person name="Edsinger-Gonzales E."/>
            <person name="Havlak P."/>
            <person name="Kuo D.-H."/>
            <person name="Larsson T."/>
            <person name="Lv J."/>
            <person name="Arendt D."/>
            <person name="Savage R."/>
            <person name="Osoegawa K."/>
            <person name="de Jong P."/>
            <person name="Lindberg D.R."/>
            <person name="Seaver E.C."/>
            <person name="Weisblat D.A."/>
            <person name="Putnam N.H."/>
            <person name="Grigoriev I.V."/>
            <person name="Rokhsar D.S."/>
        </authorList>
    </citation>
    <scope>NUCLEOTIDE SEQUENCE</scope>
    <source>
        <strain evidence="19">I ESC-2004</strain>
    </source>
</reference>
<dbReference type="GO" id="GO:0030017">
    <property type="term" value="C:sarcomere"/>
    <property type="evidence" value="ECO:0007669"/>
    <property type="project" value="UniProtKB-SubCell"/>
</dbReference>
<gene>
    <name evidence="17" type="ORF">CAPTEDRAFT_118770</name>
</gene>
<feature type="coiled-coil region" evidence="14">
    <location>
        <begin position="1229"/>
        <end position="1256"/>
    </location>
</feature>
<dbReference type="SMART" id="SM00033">
    <property type="entry name" value="CH"/>
    <property type="match status" value="2"/>
</dbReference>
<keyword evidence="6" id="KW-0812">Transmembrane</keyword>
<evidence type="ECO:0000256" key="7">
    <source>
        <dbReference type="ARBA" id="ARBA00022737"/>
    </source>
</evidence>
<feature type="domain" description="Calponin-homology (CH)" evidence="16">
    <location>
        <begin position="5"/>
        <end position="112"/>
    </location>
</feature>
<feature type="domain" description="Calponin-homology (CH)" evidence="16">
    <location>
        <begin position="156"/>
        <end position="261"/>
    </location>
</feature>
<dbReference type="Pfam" id="PF00307">
    <property type="entry name" value="CH"/>
    <property type="match status" value="2"/>
</dbReference>
<keyword evidence="11" id="KW-0009">Actin-binding</keyword>
<dbReference type="InterPro" id="IPR018159">
    <property type="entry name" value="Spectrin/alpha-actinin"/>
</dbReference>
<comment type="subcellular location">
    <subcellularLocation>
        <location evidence="3">Cytoplasm</location>
        <location evidence="3">Cytoskeleton</location>
    </subcellularLocation>
    <subcellularLocation>
        <location evidence="2">Cytoplasm</location>
        <location evidence="2">Myofibril</location>
        <location evidence="2">Sarcomere</location>
    </subcellularLocation>
    <subcellularLocation>
        <location evidence="1">Nucleus membrane</location>
    </subcellularLocation>
</comment>